<dbReference type="Proteomes" id="UP001479436">
    <property type="component" value="Unassembled WGS sequence"/>
</dbReference>
<dbReference type="Gene3D" id="1.50.10.100">
    <property type="entry name" value="Chondroitin AC/alginate lyase"/>
    <property type="match status" value="1"/>
</dbReference>
<dbReference type="Pfam" id="PF05426">
    <property type="entry name" value="Alginate_lyase"/>
    <property type="match status" value="1"/>
</dbReference>
<dbReference type="InterPro" id="IPR008397">
    <property type="entry name" value="Alginate_lyase_dom"/>
</dbReference>
<feature type="chain" id="PRO_5047130190" description="Alginate lyase domain-containing protein" evidence="3">
    <location>
        <begin position="22"/>
        <end position="401"/>
    </location>
</feature>
<gene>
    <name evidence="5" type="ORF">K7432_007874</name>
</gene>
<reference evidence="5 6" key="1">
    <citation type="submission" date="2023-04" db="EMBL/GenBank/DDBJ databases">
        <title>Genome of Basidiobolus ranarum AG-B5.</title>
        <authorList>
            <person name="Stajich J.E."/>
            <person name="Carter-House D."/>
            <person name="Gryganskyi A."/>
        </authorList>
    </citation>
    <scope>NUCLEOTIDE SEQUENCE [LARGE SCALE GENOMIC DNA]</scope>
    <source>
        <strain evidence="5 6">AG-B5</strain>
    </source>
</reference>
<sequence>MRFSAACSLVLLTVGVSQICADFSFVNSDIHILLANKRKLQAGDQEMVFASKNLMERAQKALVRKTIYTVVQKNQTAPTKDIHDYLSLARYYWPDKTKPKGLPYVRKDGHPNPETRQVADYKLLHDLINDIRDLGFAFFFTGHNKYAVKAIANLQSWFINEETKMNPNLNFAAMIKGHKFGKRTGLLDMRTIGDLLDALPILQKSPSWKPEHTDGIQVWFNSYLDWLNSTPFSIEEQGSINNHGTYFDYQLISIALSLGKTNLAVATAQNATTRRIAAYINPQGVQTEEVKRPNSWGYSIFNIQGLCLLARSAKLASIDLWDYSTSDGRSIRTGINYLIPFALGKAKWPYKDVIKNSTNNEFVAVLEMAGRTYNDPVYLNAFDALKEKYPPKINYSRLTLP</sequence>
<evidence type="ECO:0000256" key="1">
    <source>
        <dbReference type="ARBA" id="ARBA00022729"/>
    </source>
</evidence>
<evidence type="ECO:0000313" key="5">
    <source>
        <dbReference type="EMBL" id="KAK9764542.1"/>
    </source>
</evidence>
<name>A0ABR2WSQ7_9FUNG</name>
<accession>A0ABR2WSQ7</accession>
<evidence type="ECO:0000313" key="6">
    <source>
        <dbReference type="Proteomes" id="UP001479436"/>
    </source>
</evidence>
<feature type="domain" description="Alginate lyase" evidence="4">
    <location>
        <begin position="70"/>
        <end position="348"/>
    </location>
</feature>
<proteinExistence type="predicted"/>
<keyword evidence="1 3" id="KW-0732">Signal</keyword>
<organism evidence="5 6">
    <name type="scientific">Basidiobolus ranarum</name>
    <dbReference type="NCBI Taxonomy" id="34480"/>
    <lineage>
        <taxon>Eukaryota</taxon>
        <taxon>Fungi</taxon>
        <taxon>Fungi incertae sedis</taxon>
        <taxon>Zoopagomycota</taxon>
        <taxon>Entomophthoromycotina</taxon>
        <taxon>Basidiobolomycetes</taxon>
        <taxon>Basidiobolales</taxon>
        <taxon>Basidiobolaceae</taxon>
        <taxon>Basidiobolus</taxon>
    </lineage>
</organism>
<protein>
    <recommendedName>
        <fullName evidence="4">Alginate lyase domain-containing protein</fullName>
    </recommendedName>
</protein>
<dbReference type="EMBL" id="JASJQH010000409">
    <property type="protein sequence ID" value="KAK9764542.1"/>
    <property type="molecule type" value="Genomic_DNA"/>
</dbReference>
<comment type="caution">
    <text evidence="5">The sequence shown here is derived from an EMBL/GenBank/DDBJ whole genome shotgun (WGS) entry which is preliminary data.</text>
</comment>
<dbReference type="InterPro" id="IPR008929">
    <property type="entry name" value="Chondroitin_lyas"/>
</dbReference>
<evidence type="ECO:0000259" key="4">
    <source>
        <dbReference type="Pfam" id="PF05426"/>
    </source>
</evidence>
<evidence type="ECO:0000256" key="2">
    <source>
        <dbReference type="ARBA" id="ARBA00023239"/>
    </source>
</evidence>
<feature type="signal peptide" evidence="3">
    <location>
        <begin position="1"/>
        <end position="21"/>
    </location>
</feature>
<evidence type="ECO:0000256" key="3">
    <source>
        <dbReference type="SAM" id="SignalP"/>
    </source>
</evidence>
<dbReference type="SUPFAM" id="SSF48230">
    <property type="entry name" value="Chondroitin AC/alginate lyase"/>
    <property type="match status" value="1"/>
</dbReference>
<keyword evidence="2" id="KW-0456">Lyase</keyword>
<keyword evidence="6" id="KW-1185">Reference proteome</keyword>